<keyword evidence="3" id="KW-1185">Reference proteome</keyword>
<evidence type="ECO:0000256" key="1">
    <source>
        <dbReference type="SAM" id="SignalP"/>
    </source>
</evidence>
<proteinExistence type="predicted"/>
<dbReference type="Proteomes" id="UP000324974">
    <property type="component" value="Chromosome"/>
</dbReference>
<evidence type="ECO:0008006" key="4">
    <source>
        <dbReference type="Google" id="ProtNLM"/>
    </source>
</evidence>
<dbReference type="EMBL" id="CP042425">
    <property type="protein sequence ID" value="QEL19923.1"/>
    <property type="molecule type" value="Genomic_DNA"/>
</dbReference>
<reference evidence="3" key="1">
    <citation type="submission" date="2019-08" db="EMBL/GenBank/DDBJ databases">
        <title>Limnoglobus roseus gen. nov., sp. nov., a novel freshwater planctomycete with a giant genome from the family Gemmataceae.</title>
        <authorList>
            <person name="Kulichevskaya I.S."/>
            <person name="Naumoff D.G."/>
            <person name="Miroshnikov K."/>
            <person name="Ivanova A."/>
            <person name="Philippov D.A."/>
            <person name="Hakobyan A."/>
            <person name="Rijpstra I.C."/>
            <person name="Sinninghe Damste J.S."/>
            <person name="Liesack W."/>
            <person name="Dedysh S.N."/>
        </authorList>
    </citation>
    <scope>NUCLEOTIDE SEQUENCE [LARGE SCALE GENOMIC DNA]</scope>
    <source>
        <strain evidence="3">PX52</strain>
    </source>
</reference>
<sequence length="172" mass="18706">MSQTSLLLVAAGVAMMATHAVAAPVPPANPEAKKKELEALWADLAKDEPVASRAVLKLFAQPEHAVPFLKANLGPLKLDADRCKRLLKDLGSGDEKTWRAAWAELDYLDPRLAIDLPTLMKDVTENPARSRMVELFSNRTADSMRGEALQLEAIGDGEYNFVLKGGGQGERI</sequence>
<evidence type="ECO:0000313" key="3">
    <source>
        <dbReference type="Proteomes" id="UP000324974"/>
    </source>
</evidence>
<protein>
    <recommendedName>
        <fullName evidence="4">HEAT repeat domain-containing protein</fullName>
    </recommendedName>
</protein>
<evidence type="ECO:0000313" key="2">
    <source>
        <dbReference type="EMBL" id="QEL19923.1"/>
    </source>
</evidence>
<name>A0A5C1AP54_9BACT</name>
<accession>A0A5C1AP54</accession>
<organism evidence="2 3">
    <name type="scientific">Limnoglobus roseus</name>
    <dbReference type="NCBI Taxonomy" id="2598579"/>
    <lineage>
        <taxon>Bacteria</taxon>
        <taxon>Pseudomonadati</taxon>
        <taxon>Planctomycetota</taxon>
        <taxon>Planctomycetia</taxon>
        <taxon>Gemmatales</taxon>
        <taxon>Gemmataceae</taxon>
        <taxon>Limnoglobus</taxon>
    </lineage>
</organism>
<dbReference type="RefSeq" id="WP_149114262.1">
    <property type="nucleotide sequence ID" value="NZ_CP042425.1"/>
</dbReference>
<keyword evidence="1" id="KW-0732">Signal</keyword>
<feature type="chain" id="PRO_5022949047" description="HEAT repeat domain-containing protein" evidence="1">
    <location>
        <begin position="23"/>
        <end position="172"/>
    </location>
</feature>
<feature type="signal peptide" evidence="1">
    <location>
        <begin position="1"/>
        <end position="22"/>
    </location>
</feature>
<dbReference type="OrthoDB" id="280691at2"/>
<gene>
    <name evidence="2" type="ORF">PX52LOC_07005</name>
</gene>
<dbReference type="AlphaFoldDB" id="A0A5C1AP54"/>
<dbReference type="KEGG" id="lrs:PX52LOC_07005"/>